<accession>A0A135WL71</accession>
<organism evidence="2 3">
    <name type="scientific">Chryseobacterium kwangjuense</name>
    <dbReference type="NCBI Taxonomy" id="267125"/>
    <lineage>
        <taxon>Bacteria</taxon>
        <taxon>Pseudomonadati</taxon>
        <taxon>Bacteroidota</taxon>
        <taxon>Flavobacteriia</taxon>
        <taxon>Flavobacteriales</taxon>
        <taxon>Weeksellaceae</taxon>
        <taxon>Chryseobacterium group</taxon>
        <taxon>Chryseobacterium</taxon>
    </lineage>
</organism>
<keyword evidence="1" id="KW-0812">Transmembrane</keyword>
<protein>
    <submittedName>
        <fullName evidence="2">Uncharacterized protein</fullName>
    </submittedName>
</protein>
<reference evidence="3" key="1">
    <citation type="submission" date="2015-12" db="EMBL/GenBank/DDBJ databases">
        <title>Genome sequence of a biocontrol rhizobacterium Chryseobacterium kwangjuense strain KJ1R5 isolated from pepper (Capsicum annuum L.).</title>
        <authorList>
            <person name="Jeong J.-J."/>
            <person name="Park H."/>
            <person name="Mannaa M."/>
            <person name="Sang M.K."/>
            <person name="Choi I.-G."/>
            <person name="Kim K.D."/>
        </authorList>
    </citation>
    <scope>NUCLEOTIDE SEQUENCE [LARGE SCALE GENOMIC DNA]</scope>
    <source>
        <strain evidence="3">KJ1R5</strain>
    </source>
</reference>
<dbReference type="EMBL" id="LPUR01000001">
    <property type="protein sequence ID" value="KXH85629.1"/>
    <property type="molecule type" value="Genomic_DNA"/>
</dbReference>
<feature type="transmembrane region" description="Helical" evidence="1">
    <location>
        <begin position="20"/>
        <end position="39"/>
    </location>
</feature>
<keyword evidence="1" id="KW-1133">Transmembrane helix</keyword>
<proteinExistence type="predicted"/>
<name>A0A135WL71_9FLAO</name>
<gene>
    <name evidence="2" type="ORF">AU378_07750</name>
</gene>
<comment type="caution">
    <text evidence="2">The sequence shown here is derived from an EMBL/GenBank/DDBJ whole genome shotgun (WGS) entry which is preliminary data.</text>
</comment>
<dbReference type="AlphaFoldDB" id="A0A135WL71"/>
<evidence type="ECO:0000313" key="2">
    <source>
        <dbReference type="EMBL" id="KXH85629.1"/>
    </source>
</evidence>
<keyword evidence="1" id="KW-0472">Membrane</keyword>
<reference evidence="2 3" key="2">
    <citation type="journal article" date="2016" name="Genome Announc.">
        <title>Draft Genome Sequence of a Biocontrol Rhizobacterium, Chryseobacterium kwangjuense Strain KJ1R5, Isolated from Pepper (Capsicum annuum).</title>
        <authorList>
            <person name="Jeong J.J."/>
            <person name="Park H."/>
            <person name="Park B.H."/>
            <person name="Mannaa M."/>
            <person name="Sang M.K."/>
            <person name="Choi I.G."/>
            <person name="Kim K.D."/>
        </authorList>
    </citation>
    <scope>NUCLEOTIDE SEQUENCE [LARGE SCALE GENOMIC DNA]</scope>
    <source>
        <strain evidence="2 3">KJ1R5</strain>
    </source>
</reference>
<dbReference type="Proteomes" id="UP000070513">
    <property type="component" value="Unassembled WGS sequence"/>
</dbReference>
<sequence>MISIRISFKKDEAALPRDAYFIIIIRVFRICYFILSHHYFSRQKVHYFIFTLLLFTFEYSNLPE</sequence>
<evidence type="ECO:0000256" key="1">
    <source>
        <dbReference type="SAM" id="Phobius"/>
    </source>
</evidence>
<evidence type="ECO:0000313" key="3">
    <source>
        <dbReference type="Proteomes" id="UP000070513"/>
    </source>
</evidence>